<dbReference type="InterPro" id="IPR036237">
    <property type="entry name" value="Xyl_isomerase-like_sf"/>
</dbReference>
<evidence type="ECO:0000313" key="5">
    <source>
        <dbReference type="EMBL" id="GAO28881.1"/>
    </source>
</evidence>
<keyword evidence="1" id="KW-0732">Signal</keyword>
<dbReference type="Pfam" id="PF16490">
    <property type="entry name" value="Oxidoreduct_C"/>
    <property type="match status" value="1"/>
</dbReference>
<organism evidence="5 6">
    <name type="scientific">Geofilum rubicundum JCM 15548</name>
    <dbReference type="NCBI Taxonomy" id="1236989"/>
    <lineage>
        <taxon>Bacteria</taxon>
        <taxon>Pseudomonadati</taxon>
        <taxon>Bacteroidota</taxon>
        <taxon>Bacteroidia</taxon>
        <taxon>Marinilabiliales</taxon>
        <taxon>Marinilabiliaceae</taxon>
        <taxon>Geofilum</taxon>
    </lineage>
</organism>
<feature type="chain" id="PRO_5002428342" evidence="1">
    <location>
        <begin position="25"/>
        <end position="725"/>
    </location>
</feature>
<dbReference type="InterPro" id="IPR013022">
    <property type="entry name" value="Xyl_isomerase-like_TIM-brl"/>
</dbReference>
<dbReference type="Proteomes" id="UP000032900">
    <property type="component" value="Unassembled WGS sequence"/>
</dbReference>
<dbReference type="Gene3D" id="3.20.20.150">
    <property type="entry name" value="Divalent-metal-dependent TIM barrel enzymes"/>
    <property type="match status" value="1"/>
</dbReference>
<dbReference type="InterPro" id="IPR000683">
    <property type="entry name" value="Gfo/Idh/MocA-like_OxRdtase_N"/>
</dbReference>
<evidence type="ECO:0000259" key="4">
    <source>
        <dbReference type="Pfam" id="PF16490"/>
    </source>
</evidence>
<dbReference type="GO" id="GO:0000166">
    <property type="term" value="F:nucleotide binding"/>
    <property type="evidence" value="ECO:0007669"/>
    <property type="project" value="InterPro"/>
</dbReference>
<reference evidence="5 6" key="1">
    <citation type="journal article" date="2015" name="Microbes Environ.">
        <title>Distribution and evolution of nitrogen fixation genes in the phylum bacteroidetes.</title>
        <authorList>
            <person name="Inoue J."/>
            <person name="Oshima K."/>
            <person name="Suda W."/>
            <person name="Sakamoto M."/>
            <person name="Iino T."/>
            <person name="Noda S."/>
            <person name="Hongoh Y."/>
            <person name="Hattori M."/>
            <person name="Ohkuma M."/>
        </authorList>
    </citation>
    <scope>NUCLEOTIDE SEQUENCE [LARGE SCALE GENOMIC DNA]</scope>
    <source>
        <strain evidence="5">JCM 15548</strain>
    </source>
</reference>
<dbReference type="InterPro" id="IPR032459">
    <property type="entry name" value="Oxidoreduct_C"/>
</dbReference>
<dbReference type="PANTHER" id="PTHR12110">
    <property type="entry name" value="HYDROXYPYRUVATE ISOMERASE"/>
    <property type="match status" value="1"/>
</dbReference>
<feature type="domain" description="Gfo/Idh/MocA-like oxidoreductase N-terminal" evidence="3">
    <location>
        <begin position="93"/>
        <end position="171"/>
    </location>
</feature>
<dbReference type="STRING" id="1236989.JCM15548_11016"/>
<protein>
    <submittedName>
        <fullName evidence="5">Putative oxidoreductase</fullName>
    </submittedName>
</protein>
<feature type="domain" description="Xylose isomerase-like TIM barrel" evidence="2">
    <location>
        <begin position="492"/>
        <end position="706"/>
    </location>
</feature>
<feature type="signal peptide" evidence="1">
    <location>
        <begin position="1"/>
        <end position="24"/>
    </location>
</feature>
<dbReference type="Pfam" id="PF01261">
    <property type="entry name" value="AP_endonuc_2"/>
    <property type="match status" value="1"/>
</dbReference>
<keyword evidence="6" id="KW-1185">Reference proteome</keyword>
<comment type="caution">
    <text evidence="5">The sequence shown here is derived from an EMBL/GenBank/DDBJ whole genome shotgun (WGS) entry which is preliminary data.</text>
</comment>
<dbReference type="EMBL" id="BAZW01000005">
    <property type="protein sequence ID" value="GAO28881.1"/>
    <property type="molecule type" value="Genomic_DNA"/>
</dbReference>
<dbReference type="PANTHER" id="PTHR12110:SF41">
    <property type="entry name" value="INOSOSE DEHYDRATASE"/>
    <property type="match status" value="1"/>
</dbReference>
<dbReference type="SUPFAM" id="SSF51658">
    <property type="entry name" value="Xylose isomerase-like"/>
    <property type="match status" value="1"/>
</dbReference>
<dbReference type="Gene3D" id="3.40.50.720">
    <property type="entry name" value="NAD(P)-binding Rossmann-like Domain"/>
    <property type="match status" value="1"/>
</dbReference>
<feature type="domain" description="Putative oxidoreductase C-terminal" evidence="4">
    <location>
        <begin position="185"/>
        <end position="463"/>
    </location>
</feature>
<dbReference type="PROSITE" id="PS51257">
    <property type="entry name" value="PROKAR_LIPOPROTEIN"/>
    <property type="match status" value="1"/>
</dbReference>
<dbReference type="InterPro" id="IPR050312">
    <property type="entry name" value="IolE/XylAMocC-like"/>
</dbReference>
<sequence>MIKMKYLFKGFSFLLLLTFVSCQQQKPATVFTGAENEVKLITLDPGHFHAALIQKRMYDQVDSVVHIYAPEGPDLDLHMQRIEGFNSREASPTSWHSEIYEGEDYLERMLREKKGNVVVLAGNNSKKTSYIKQSVEAGLNVLSDKPMVIDGESFEQLKEAFSLADQNNVLLYDVMTERYEITSQLQRAISQMPGLFGTLQKGSADDPAVVKKSIHHFRKNVAGSVLRRPPWYFDVNQQGEGIIDVTTHLVDLIQWVCFPDVVLDYEQDVDVYGASRWSTSITRDQFLDVTGLDEIPEYLEGNLDNQDVLNVFANGEMNYALKGVHAEVSVIWDFEAPEGGGDSHYSMMKGSLSDLVIRQGQEEGFVPMLFLQPAEGVDANEWKQAVQQEFGPLAELFPGIELIENGEAFRVEVPDHYRVGHEAHFGQVADKYLDFLVEGELPVWEVPNMLAKYYTTTTALQVARQSPLVPDPGVVSYSFREQFSEDVPATLDMIKEMGITNIEFSNLFGKSAEELRALLDERGMVCTSYGVSYDAITKDVQRVADEAWTLGAKYVRVAYIPFEDIFTLEDAQRTVRDFNEAGKALREKGLYFCYHNHGFEFRPHEDGTLFDYIVQNTHPDYVSFEIDLLWTMHPGADPVELLNKYPERFRLMHMKDLRKGVVGDFSGSTPRENDVVLGTGQVDFPAVLKAAQQTNIEYYYIEDENPDVVNRIPASRKYVMGISAQ</sequence>
<evidence type="ECO:0000259" key="3">
    <source>
        <dbReference type="Pfam" id="PF01408"/>
    </source>
</evidence>
<dbReference type="AlphaFoldDB" id="A0A0E9LUU7"/>
<evidence type="ECO:0000256" key="1">
    <source>
        <dbReference type="SAM" id="SignalP"/>
    </source>
</evidence>
<name>A0A0E9LUU7_9BACT</name>
<evidence type="ECO:0000259" key="2">
    <source>
        <dbReference type="Pfam" id="PF01261"/>
    </source>
</evidence>
<evidence type="ECO:0000313" key="6">
    <source>
        <dbReference type="Proteomes" id="UP000032900"/>
    </source>
</evidence>
<dbReference type="InterPro" id="IPR036291">
    <property type="entry name" value="NAD(P)-bd_dom_sf"/>
</dbReference>
<proteinExistence type="predicted"/>
<dbReference type="SUPFAM" id="SSF51735">
    <property type="entry name" value="NAD(P)-binding Rossmann-fold domains"/>
    <property type="match status" value="1"/>
</dbReference>
<gene>
    <name evidence="5" type="ORF">JCM15548_11016</name>
</gene>
<dbReference type="Pfam" id="PF01408">
    <property type="entry name" value="GFO_IDH_MocA"/>
    <property type="match status" value="1"/>
</dbReference>
<accession>A0A0E9LUU7</accession>